<dbReference type="SUPFAM" id="SSF53383">
    <property type="entry name" value="PLP-dependent transferases"/>
    <property type="match status" value="1"/>
</dbReference>
<dbReference type="Gene3D" id="3.40.640.10">
    <property type="entry name" value="Type I PLP-dependent aspartate aminotransferase-like (Major domain)"/>
    <property type="match status" value="1"/>
</dbReference>
<dbReference type="InterPro" id="IPR015421">
    <property type="entry name" value="PyrdxlP-dep_Trfase_major"/>
</dbReference>
<accession>A0A6C0JAI4</accession>
<dbReference type="GO" id="GO:0000271">
    <property type="term" value="P:polysaccharide biosynthetic process"/>
    <property type="evidence" value="ECO:0007669"/>
    <property type="project" value="TreeGrafter"/>
</dbReference>
<dbReference type="GO" id="GO:0008483">
    <property type="term" value="F:transaminase activity"/>
    <property type="evidence" value="ECO:0007669"/>
    <property type="project" value="TreeGrafter"/>
</dbReference>
<protein>
    <submittedName>
        <fullName evidence="1">Uncharacterized protein</fullName>
    </submittedName>
</protein>
<organism evidence="1">
    <name type="scientific">viral metagenome</name>
    <dbReference type="NCBI Taxonomy" id="1070528"/>
    <lineage>
        <taxon>unclassified sequences</taxon>
        <taxon>metagenomes</taxon>
        <taxon>organismal metagenomes</taxon>
    </lineage>
</organism>
<proteinExistence type="predicted"/>
<dbReference type="PANTHER" id="PTHR30244">
    <property type="entry name" value="TRANSAMINASE"/>
    <property type="match status" value="1"/>
</dbReference>
<name>A0A6C0JAI4_9ZZZZ</name>
<dbReference type="GO" id="GO:0030170">
    <property type="term" value="F:pyridoxal phosphate binding"/>
    <property type="evidence" value="ECO:0007669"/>
    <property type="project" value="TreeGrafter"/>
</dbReference>
<dbReference type="EMBL" id="MN740328">
    <property type="protein sequence ID" value="QHU00654.1"/>
    <property type="molecule type" value="Genomic_DNA"/>
</dbReference>
<dbReference type="PANTHER" id="PTHR30244:SF34">
    <property type="entry name" value="DTDP-4-AMINO-4,6-DIDEOXYGALACTOSE TRANSAMINASE"/>
    <property type="match status" value="1"/>
</dbReference>
<dbReference type="Pfam" id="PF01041">
    <property type="entry name" value="DegT_DnrJ_EryC1"/>
    <property type="match status" value="1"/>
</dbReference>
<dbReference type="InterPro" id="IPR000653">
    <property type="entry name" value="DegT/StrS_aminotransferase"/>
</dbReference>
<reference evidence="1" key="1">
    <citation type="journal article" date="2020" name="Nature">
        <title>Giant virus diversity and host interactions through global metagenomics.</title>
        <authorList>
            <person name="Schulz F."/>
            <person name="Roux S."/>
            <person name="Paez-Espino D."/>
            <person name="Jungbluth S."/>
            <person name="Walsh D.A."/>
            <person name="Denef V.J."/>
            <person name="McMahon K.D."/>
            <person name="Konstantinidis K.T."/>
            <person name="Eloe-Fadrosh E.A."/>
            <person name="Kyrpides N.C."/>
            <person name="Woyke T."/>
        </authorList>
    </citation>
    <scope>NUCLEOTIDE SEQUENCE</scope>
    <source>
        <strain evidence="1">GVMAG-M-3300025860-20</strain>
    </source>
</reference>
<dbReference type="AlphaFoldDB" id="A0A6C0JAI4"/>
<dbReference type="InterPro" id="IPR015424">
    <property type="entry name" value="PyrdxlP-dep_Trfase"/>
</dbReference>
<sequence>MSDIKYLHCLHAYNYRMTNVQAALLYEQLIDIEHILENKYKIFDNYDKLFEDLISPGKVTIYKKEKDTVNSPWIYAVRILNNKTIEETNHYFKANDIDIRPFFYPINAHKHLETIENKDEVSYIFNREIIMIPSSPTITAKEQQKVADVIYKFILYIQDIEIIDVNHLNRTSIYNNFLSKITNCHFRYFRNRTIECLDNHITTLALYDKKIVYILDIRILIMLINIG</sequence>
<evidence type="ECO:0000313" key="1">
    <source>
        <dbReference type="EMBL" id="QHU00654.1"/>
    </source>
</evidence>